<gene>
    <name evidence="2" type="ORF">METZ01_LOCUS453137</name>
</gene>
<accession>A0A382ZY07</accession>
<feature type="transmembrane region" description="Helical" evidence="1">
    <location>
        <begin position="15"/>
        <end position="35"/>
    </location>
</feature>
<keyword evidence="1" id="KW-0472">Membrane</keyword>
<protein>
    <recommendedName>
        <fullName evidence="3">Thioredoxin domain-containing protein</fullName>
    </recommendedName>
</protein>
<proteinExistence type="predicted"/>
<keyword evidence="1" id="KW-0812">Transmembrane</keyword>
<feature type="non-terminal residue" evidence="2">
    <location>
        <position position="103"/>
    </location>
</feature>
<dbReference type="InterPro" id="IPR036249">
    <property type="entry name" value="Thioredoxin-like_sf"/>
</dbReference>
<name>A0A382ZY07_9ZZZZ</name>
<dbReference type="Gene3D" id="3.40.30.10">
    <property type="entry name" value="Glutaredoxin"/>
    <property type="match status" value="1"/>
</dbReference>
<keyword evidence="1" id="KW-1133">Transmembrane helix</keyword>
<dbReference type="AlphaFoldDB" id="A0A382ZY07"/>
<dbReference type="SUPFAM" id="SSF52833">
    <property type="entry name" value="Thioredoxin-like"/>
    <property type="match status" value="1"/>
</dbReference>
<organism evidence="2">
    <name type="scientific">marine metagenome</name>
    <dbReference type="NCBI Taxonomy" id="408172"/>
    <lineage>
        <taxon>unclassified sequences</taxon>
        <taxon>metagenomes</taxon>
        <taxon>ecological metagenomes</taxon>
    </lineage>
</organism>
<evidence type="ECO:0000256" key="1">
    <source>
        <dbReference type="SAM" id="Phobius"/>
    </source>
</evidence>
<sequence>MAARRAAASNALQTYGIPLVVILVVGLGIYFAFFYELGDPKAEKWELEDPQTGEMFSSEDYFNDGLTFIEFFNTKCHHCQEQEPVLQKIHSNYSSQINMFSIG</sequence>
<evidence type="ECO:0008006" key="3">
    <source>
        <dbReference type="Google" id="ProtNLM"/>
    </source>
</evidence>
<dbReference type="EMBL" id="UINC01187517">
    <property type="protein sequence ID" value="SVE00283.1"/>
    <property type="molecule type" value="Genomic_DNA"/>
</dbReference>
<reference evidence="2" key="1">
    <citation type="submission" date="2018-05" db="EMBL/GenBank/DDBJ databases">
        <authorList>
            <person name="Lanie J.A."/>
            <person name="Ng W.-L."/>
            <person name="Kazmierczak K.M."/>
            <person name="Andrzejewski T.M."/>
            <person name="Davidsen T.M."/>
            <person name="Wayne K.J."/>
            <person name="Tettelin H."/>
            <person name="Glass J.I."/>
            <person name="Rusch D."/>
            <person name="Podicherti R."/>
            <person name="Tsui H.-C.T."/>
            <person name="Winkler M.E."/>
        </authorList>
    </citation>
    <scope>NUCLEOTIDE SEQUENCE</scope>
</reference>
<evidence type="ECO:0000313" key="2">
    <source>
        <dbReference type="EMBL" id="SVE00283.1"/>
    </source>
</evidence>